<feature type="compositionally biased region" description="Basic and acidic residues" evidence="1">
    <location>
        <begin position="193"/>
        <end position="208"/>
    </location>
</feature>
<dbReference type="GeneID" id="113207536"/>
<feature type="compositionally biased region" description="Low complexity" evidence="1">
    <location>
        <begin position="116"/>
        <end position="133"/>
    </location>
</feature>
<feature type="compositionally biased region" description="Low complexity" evidence="1">
    <location>
        <begin position="11"/>
        <end position="27"/>
    </location>
</feature>
<name>A0A6J1SGV0_FRAOC</name>
<dbReference type="KEGG" id="foc:113207536"/>
<proteinExistence type="predicted"/>
<dbReference type="OrthoDB" id="2017365at2759"/>
<reference evidence="3" key="1">
    <citation type="submission" date="2025-08" db="UniProtKB">
        <authorList>
            <consortium name="RefSeq"/>
        </authorList>
    </citation>
    <scope>IDENTIFICATION</scope>
    <source>
        <tissue evidence="3">Whole organism</tissue>
    </source>
</reference>
<dbReference type="RefSeq" id="XP_026279933.1">
    <property type="nucleotide sequence ID" value="XM_026424148.2"/>
</dbReference>
<protein>
    <submittedName>
        <fullName evidence="3">Neurofilament heavy polypeptide</fullName>
    </submittedName>
</protein>
<sequence>MSAPAVKPVLSAPAAGGQAPTPTATSPLKNHSGSPNLSITLVNDKTPEKPKDAVSSNASPKSTPNGVEAAKSGSPLVNDKKSDDSNHITSTTATTLPVNNVTQITASPLKATPEKTQPANNTPPASANNTTPKSPAPTTTPGPTATAGSAPPPAVGSITPVASDKQATPTKANSTPSDDKEKPTTASPTTPKRGAEKTDKQEKDKEKAGTASRIKRKRETAPPSTPSSEDADSKGSKRTRVPVQPYQSPMPDLFPTKVKTPAKPPVVKEKEKDTDKEKLVIFYKNEFLAVRNSEGSFYVCQAMQNVYKSSHKIKIRWLSQVEGEKSDDGTVYSPDFYDSTDFDCILTSLSLKRVDKSKFNLSTDETLRTENILKRALDVEKGVSEKPELTEEHPDGLDLSLFKDEAQLKKRKSQGKRASGSPKRARRSQTPVKKEEKPKVEKKKPVASPKRFQPRMTPGKGAPPRFGGRKARSVSVGKTPRKDKEDKPEKIEKQTAQTRAERASEREKAKESTPASKTPAKRKAESPVPVVETKAPKTTARTAASAKKAAAEAKAAAQAAIAAQAATASAPPAGRKPPARGRRGLGNAESAEPEVAAPQNRATKRNVRSSSPADTEKKESNEATKEEVEAKSAEAADAPASTTSATNETTPATTSPVVPAVAPPATPAAAPADSAAAPSEQKVQAPAETATSAASTESTTASEAKSPSSDASPNRGAPKKSTTPSPPKKA</sequence>
<feature type="compositionally biased region" description="Polar residues" evidence="1">
    <location>
        <begin position="28"/>
        <end position="43"/>
    </location>
</feature>
<evidence type="ECO:0000256" key="1">
    <source>
        <dbReference type="SAM" id="MobiDB-lite"/>
    </source>
</evidence>
<feature type="compositionally biased region" description="Polar residues" evidence="1">
    <location>
        <begin position="87"/>
        <end position="106"/>
    </location>
</feature>
<feature type="compositionally biased region" description="Polar residues" evidence="1">
    <location>
        <begin position="165"/>
        <end position="176"/>
    </location>
</feature>
<evidence type="ECO:0000313" key="3">
    <source>
        <dbReference type="RefSeq" id="XP_026279933.1"/>
    </source>
</evidence>
<feature type="compositionally biased region" description="Low complexity" evidence="1">
    <location>
        <begin position="667"/>
        <end position="709"/>
    </location>
</feature>
<evidence type="ECO:0000313" key="2">
    <source>
        <dbReference type="Proteomes" id="UP000504606"/>
    </source>
</evidence>
<dbReference type="AlphaFoldDB" id="A0A6J1SGV0"/>
<feature type="region of interest" description="Disordered" evidence="1">
    <location>
        <begin position="1"/>
        <end position="271"/>
    </location>
</feature>
<feature type="compositionally biased region" description="Basic and acidic residues" evidence="1">
    <location>
        <begin position="480"/>
        <end position="511"/>
    </location>
</feature>
<gene>
    <name evidence="3" type="primary">LOC113207536</name>
</gene>
<keyword evidence="2" id="KW-1185">Reference proteome</keyword>
<dbReference type="Proteomes" id="UP000504606">
    <property type="component" value="Unplaced"/>
</dbReference>
<feature type="compositionally biased region" description="Low complexity" evidence="1">
    <location>
        <begin position="635"/>
        <end position="660"/>
    </location>
</feature>
<feature type="compositionally biased region" description="Basic and acidic residues" evidence="1">
    <location>
        <begin position="614"/>
        <end position="634"/>
    </location>
</feature>
<feature type="compositionally biased region" description="Polar residues" evidence="1">
    <location>
        <begin position="54"/>
        <end position="65"/>
    </location>
</feature>
<organism evidence="2 3">
    <name type="scientific">Frankliniella occidentalis</name>
    <name type="common">Western flower thrips</name>
    <name type="synonym">Euthrips occidentalis</name>
    <dbReference type="NCBI Taxonomy" id="133901"/>
    <lineage>
        <taxon>Eukaryota</taxon>
        <taxon>Metazoa</taxon>
        <taxon>Ecdysozoa</taxon>
        <taxon>Arthropoda</taxon>
        <taxon>Hexapoda</taxon>
        <taxon>Insecta</taxon>
        <taxon>Pterygota</taxon>
        <taxon>Neoptera</taxon>
        <taxon>Paraneoptera</taxon>
        <taxon>Thysanoptera</taxon>
        <taxon>Terebrantia</taxon>
        <taxon>Thripoidea</taxon>
        <taxon>Thripidae</taxon>
        <taxon>Frankliniella</taxon>
    </lineage>
</organism>
<feature type="compositionally biased region" description="Low complexity" evidence="1">
    <location>
        <begin position="536"/>
        <end position="573"/>
    </location>
</feature>
<feature type="region of interest" description="Disordered" evidence="1">
    <location>
        <begin position="408"/>
        <end position="730"/>
    </location>
</feature>
<accession>A0A6J1SGV0</accession>